<dbReference type="Pfam" id="PF01494">
    <property type="entry name" value="FAD_binding_3"/>
    <property type="match status" value="1"/>
</dbReference>
<protein>
    <recommendedName>
        <fullName evidence="9">Kynurenine 3-monooxygenase</fullName>
        <ecNumber evidence="9">1.14.13.9</ecNumber>
    </recommendedName>
    <alternativeName>
        <fullName evidence="9">Kynurenine 3-hydroxylase</fullName>
    </alternativeName>
</protein>
<comment type="caution">
    <text evidence="11">The sequence shown here is derived from an EMBL/GenBank/DDBJ whole genome shotgun (WGS) entry which is preliminary data.</text>
</comment>
<keyword evidence="2 9" id="KW-0285">Flavoprotein</keyword>
<dbReference type="InterPro" id="IPR002938">
    <property type="entry name" value="FAD-bd"/>
</dbReference>
<evidence type="ECO:0000256" key="9">
    <source>
        <dbReference type="HAMAP-Rule" id="MF_01971"/>
    </source>
</evidence>
<dbReference type="SUPFAM" id="SSF51905">
    <property type="entry name" value="FAD/NAD(P)-binding domain"/>
    <property type="match status" value="1"/>
</dbReference>
<reference evidence="11" key="1">
    <citation type="submission" date="2023-07" db="EMBL/GenBank/DDBJ databases">
        <title>Two novel species in the genus Flavivirga.</title>
        <authorList>
            <person name="Kwon K."/>
        </authorList>
    </citation>
    <scope>NUCLEOTIDE SEQUENCE</scope>
    <source>
        <strain evidence="11">KACC 14157</strain>
    </source>
</reference>
<keyword evidence="7 9" id="KW-0503">Monooxygenase</keyword>
<sequence length="471" mass="53246">MKTKQNILIIGAGLCGSLLALRLGQRGYNVSVYEMRPDLRKVDISAGRSINLAFSDRGNKAMELVGIEEKVKALCIPMNGRMIHNKAGDTFLSNYSGRSHEYINSVSRGGLNALLLDEAEKHENVSIYFNKKCKSVDFTKTTALFKDYETKSEFIEDADVIIATDGAGSALRKSYYLSKKFLFSFSQDYLTHGYKELSILPTKTGDYKTYKNALHIWPRGSFMLIALPNLDGSFTVTLFLGYDEGTYNFNNLTTPEMVSEFFQKEFPDALELMPNLTEDFFNNPTAPLGTVKCSPWHYKGNTLLMGDSAHAIVPFYGQGMNASFEDVVEFDAVLDQNLENWETVFKSYEATRKKDTDAIADLAIDNFHEMKDHVANPIFQEKRKLEMALEQHFPDAYSSKYSLVTFNENMGYHGAMTRGRAQDKAILNMIANKDIPTVLDMTKDELKQTLKRIQQETNDILEDDKIAALKK</sequence>
<comment type="cofactor">
    <cofactor evidence="1 9">
        <name>FAD</name>
        <dbReference type="ChEBI" id="CHEBI:57692"/>
    </cofactor>
</comment>
<name>A0ABT8X4Z0_9FLAO</name>
<evidence type="ECO:0000256" key="2">
    <source>
        <dbReference type="ARBA" id="ARBA00022630"/>
    </source>
</evidence>
<feature type="domain" description="FAD-binding" evidence="10">
    <location>
        <begin position="6"/>
        <end position="359"/>
    </location>
</feature>
<organism evidence="11 12">
    <name type="scientific">Flavivirga amylovorans</name>
    <dbReference type="NCBI Taxonomy" id="870486"/>
    <lineage>
        <taxon>Bacteria</taxon>
        <taxon>Pseudomonadati</taxon>
        <taxon>Bacteroidota</taxon>
        <taxon>Flavobacteriia</taxon>
        <taxon>Flavobacteriales</taxon>
        <taxon>Flavobacteriaceae</taxon>
        <taxon>Flavivirga</taxon>
    </lineage>
</organism>
<dbReference type="InterPro" id="IPR036188">
    <property type="entry name" value="FAD/NAD-bd_sf"/>
</dbReference>
<evidence type="ECO:0000256" key="8">
    <source>
        <dbReference type="ARBA" id="ARBA00047818"/>
    </source>
</evidence>
<accession>A0ABT8X4Z0</accession>
<gene>
    <name evidence="9" type="primary">kmo</name>
    <name evidence="11" type="ORF">Q4Q39_16745</name>
</gene>
<dbReference type="PANTHER" id="PTHR46028:SF2">
    <property type="entry name" value="KYNURENINE 3-MONOOXYGENASE"/>
    <property type="match status" value="1"/>
</dbReference>
<comment type="pathway">
    <text evidence="9">Cofactor biosynthesis; NAD(+) biosynthesis; quinolinate from L-kynurenine: step 1/3.</text>
</comment>
<dbReference type="Gene3D" id="3.50.50.60">
    <property type="entry name" value="FAD/NAD(P)-binding domain"/>
    <property type="match status" value="1"/>
</dbReference>
<dbReference type="EMBL" id="JAUOEM010000006">
    <property type="protein sequence ID" value="MDO5989055.1"/>
    <property type="molecule type" value="Genomic_DNA"/>
</dbReference>
<evidence type="ECO:0000256" key="6">
    <source>
        <dbReference type="ARBA" id="ARBA00023002"/>
    </source>
</evidence>
<comment type="catalytic activity">
    <reaction evidence="8 9">
        <text>L-kynurenine + NADPH + O2 + H(+) = 3-hydroxy-L-kynurenine + NADP(+) + H2O</text>
        <dbReference type="Rhea" id="RHEA:20545"/>
        <dbReference type="ChEBI" id="CHEBI:15377"/>
        <dbReference type="ChEBI" id="CHEBI:15378"/>
        <dbReference type="ChEBI" id="CHEBI:15379"/>
        <dbReference type="ChEBI" id="CHEBI:57783"/>
        <dbReference type="ChEBI" id="CHEBI:57959"/>
        <dbReference type="ChEBI" id="CHEBI:58125"/>
        <dbReference type="ChEBI" id="CHEBI:58349"/>
        <dbReference type="EC" id="1.14.13.9"/>
    </reaction>
</comment>
<keyword evidence="6 9" id="KW-0560">Oxidoreductase</keyword>
<dbReference type="InterPro" id="IPR027545">
    <property type="entry name" value="Kynurenine_monooxygenase"/>
</dbReference>
<keyword evidence="12" id="KW-1185">Reference proteome</keyword>
<dbReference type="PRINTS" id="PR00420">
    <property type="entry name" value="RNGMNOXGNASE"/>
</dbReference>
<dbReference type="HAMAP" id="MF_01971">
    <property type="entry name" value="Kynurenine_monooxygenase"/>
    <property type="match status" value="1"/>
</dbReference>
<keyword evidence="3 9" id="KW-0662">Pyridine nucleotide biosynthesis</keyword>
<keyword evidence="4 9" id="KW-0274">FAD</keyword>
<evidence type="ECO:0000259" key="10">
    <source>
        <dbReference type="Pfam" id="PF01494"/>
    </source>
</evidence>
<evidence type="ECO:0000256" key="3">
    <source>
        <dbReference type="ARBA" id="ARBA00022642"/>
    </source>
</evidence>
<evidence type="ECO:0000313" key="11">
    <source>
        <dbReference type="EMBL" id="MDO5989055.1"/>
    </source>
</evidence>
<dbReference type="Proteomes" id="UP001176891">
    <property type="component" value="Unassembled WGS sequence"/>
</dbReference>
<evidence type="ECO:0000256" key="7">
    <source>
        <dbReference type="ARBA" id="ARBA00023033"/>
    </source>
</evidence>
<proteinExistence type="inferred from homology"/>
<keyword evidence="5 9" id="KW-0521">NADP</keyword>
<comment type="function">
    <text evidence="9">Catalyzes the hydroxylation of L-kynurenine (L-Kyn) to form 3-hydroxy-L-kynurenine (L-3OHKyn). Required for synthesis of quinolinic acid.</text>
</comment>
<dbReference type="PANTHER" id="PTHR46028">
    <property type="entry name" value="KYNURENINE 3-MONOOXYGENASE"/>
    <property type="match status" value="1"/>
</dbReference>
<dbReference type="RefSeq" id="WP_303283702.1">
    <property type="nucleotide sequence ID" value="NZ_BAABCZ010000012.1"/>
</dbReference>
<dbReference type="EC" id="1.14.13.9" evidence="9"/>
<comment type="similarity">
    <text evidence="9">Belongs to the aromatic-ring hydroxylase family. KMO subfamily.</text>
</comment>
<evidence type="ECO:0000256" key="5">
    <source>
        <dbReference type="ARBA" id="ARBA00022857"/>
    </source>
</evidence>
<evidence type="ECO:0000256" key="1">
    <source>
        <dbReference type="ARBA" id="ARBA00001974"/>
    </source>
</evidence>
<evidence type="ECO:0000313" key="12">
    <source>
        <dbReference type="Proteomes" id="UP001176891"/>
    </source>
</evidence>
<evidence type="ECO:0000256" key="4">
    <source>
        <dbReference type="ARBA" id="ARBA00022827"/>
    </source>
</evidence>